<protein>
    <recommendedName>
        <fullName evidence="4">Solute-binding protein family 5 domain-containing protein</fullName>
    </recommendedName>
</protein>
<evidence type="ECO:0000256" key="2">
    <source>
        <dbReference type="ARBA" id="ARBA00022448"/>
    </source>
</evidence>
<keyword evidence="2" id="KW-0813">Transport</keyword>
<accession>A0A7C4VTA8</accession>
<comment type="similarity">
    <text evidence="1">Belongs to the bacterial solute-binding protein 5 family.</text>
</comment>
<proteinExistence type="inferred from homology"/>
<dbReference type="InterPro" id="IPR000914">
    <property type="entry name" value="SBP_5_dom"/>
</dbReference>
<dbReference type="InterPro" id="IPR039424">
    <property type="entry name" value="SBP_5"/>
</dbReference>
<dbReference type="GO" id="GO:0015833">
    <property type="term" value="P:peptide transport"/>
    <property type="evidence" value="ECO:0007669"/>
    <property type="project" value="TreeGrafter"/>
</dbReference>
<dbReference type="AlphaFoldDB" id="A0A7C4VTA8"/>
<dbReference type="SUPFAM" id="SSF53850">
    <property type="entry name" value="Periplasmic binding protein-like II"/>
    <property type="match status" value="1"/>
</dbReference>
<evidence type="ECO:0000313" key="5">
    <source>
        <dbReference type="EMBL" id="HGU40027.1"/>
    </source>
</evidence>
<evidence type="ECO:0000256" key="1">
    <source>
        <dbReference type="ARBA" id="ARBA00005695"/>
    </source>
</evidence>
<dbReference type="Gene3D" id="3.10.105.10">
    <property type="entry name" value="Dipeptide-binding Protein, Domain 3"/>
    <property type="match status" value="1"/>
</dbReference>
<organism evidence="5">
    <name type="scientific">Fervidobacterium thailandense</name>
    <dbReference type="NCBI Taxonomy" id="1008305"/>
    <lineage>
        <taxon>Bacteria</taxon>
        <taxon>Thermotogati</taxon>
        <taxon>Thermotogota</taxon>
        <taxon>Thermotogae</taxon>
        <taxon>Thermotogales</taxon>
        <taxon>Fervidobacteriaceae</taxon>
        <taxon>Fervidobacterium</taxon>
    </lineage>
</organism>
<dbReference type="EMBL" id="DSZY01000012">
    <property type="protein sequence ID" value="HGU40027.1"/>
    <property type="molecule type" value="Genomic_DNA"/>
</dbReference>
<dbReference type="GO" id="GO:1904680">
    <property type="term" value="F:peptide transmembrane transporter activity"/>
    <property type="evidence" value="ECO:0007669"/>
    <property type="project" value="TreeGrafter"/>
</dbReference>
<feature type="domain" description="Solute-binding protein family 5" evidence="4">
    <location>
        <begin position="65"/>
        <end position="284"/>
    </location>
</feature>
<gene>
    <name evidence="5" type="ORF">ENT77_02360</name>
</gene>
<evidence type="ECO:0000259" key="4">
    <source>
        <dbReference type="Pfam" id="PF00496"/>
    </source>
</evidence>
<dbReference type="Gene3D" id="3.90.76.10">
    <property type="entry name" value="Dipeptide-binding Protein, Domain 1"/>
    <property type="match status" value="1"/>
</dbReference>
<name>A0A7C4VTA8_9BACT</name>
<evidence type="ECO:0000256" key="3">
    <source>
        <dbReference type="ARBA" id="ARBA00022729"/>
    </source>
</evidence>
<dbReference type="PANTHER" id="PTHR30290">
    <property type="entry name" value="PERIPLASMIC BINDING COMPONENT OF ABC TRANSPORTER"/>
    <property type="match status" value="1"/>
</dbReference>
<comment type="caution">
    <text evidence="5">The sequence shown here is derived from an EMBL/GenBank/DDBJ whole genome shotgun (WGS) entry which is preliminary data.</text>
</comment>
<sequence length="345" mass="38608">MRKLTVSILALLCALIFATTTGGTLRFVVGADAVTLLPGNFSDGASALVASHIFEGLVELDEKNQIQPLLAERWEVSPKADVYTFYLRRGIKFHDGTDFTAAAVKKHFDYLLANKFRRSGMFRAVLKEVKVINDYTVQFILHEPFAPFLYYLAHEAAMIPSPASIDRFGKEPATLGKNPVGTGPFIFQEWKVGERFILRKNPNYWQKGKPYLDSIIFQVIPDDVARATAVRSGSAHIMFNPPPVMADVLKKDPNLNVVVRPGMRVIYIGINLLSDKFKDIRVRQGSQLRNRPSKTLPSNNERLCNTLGFTTFSSGTRLLSGWCVRVQSGEGKATLKRSWCDEFAC</sequence>
<dbReference type="Gene3D" id="3.40.190.10">
    <property type="entry name" value="Periplasmic binding protein-like II"/>
    <property type="match status" value="1"/>
</dbReference>
<reference evidence="5" key="1">
    <citation type="journal article" date="2020" name="mSystems">
        <title>Genome- and Community-Level Interaction Insights into Carbon Utilization and Element Cycling Functions of Hydrothermarchaeota in Hydrothermal Sediment.</title>
        <authorList>
            <person name="Zhou Z."/>
            <person name="Liu Y."/>
            <person name="Xu W."/>
            <person name="Pan J."/>
            <person name="Luo Z.H."/>
            <person name="Li M."/>
        </authorList>
    </citation>
    <scope>NUCLEOTIDE SEQUENCE [LARGE SCALE GENOMIC DNA]</scope>
    <source>
        <strain evidence="5">SpSt-609</strain>
    </source>
</reference>
<dbReference type="Pfam" id="PF00496">
    <property type="entry name" value="SBP_bac_5"/>
    <property type="match status" value="1"/>
</dbReference>
<dbReference type="PANTHER" id="PTHR30290:SF9">
    <property type="entry name" value="OLIGOPEPTIDE-BINDING PROTEIN APPA"/>
    <property type="match status" value="1"/>
</dbReference>
<keyword evidence="3" id="KW-0732">Signal</keyword>